<dbReference type="Pfam" id="PF16111">
    <property type="entry name" value="DUF4829"/>
    <property type="match status" value="1"/>
</dbReference>
<dbReference type="AlphaFoldDB" id="A0A4R3KS56"/>
<evidence type="ECO:0000313" key="4">
    <source>
        <dbReference type="Proteomes" id="UP000294567"/>
    </source>
</evidence>
<dbReference type="InterPro" id="IPR032256">
    <property type="entry name" value="DUF4829"/>
</dbReference>
<dbReference type="RefSeq" id="WP_132028999.1">
    <property type="nucleotide sequence ID" value="NZ_CP068564.1"/>
</dbReference>
<dbReference type="InterPro" id="IPR032257">
    <property type="entry name" value="DUF4830"/>
</dbReference>
<dbReference type="EMBL" id="SMAE01000012">
    <property type="protein sequence ID" value="TCS87060.1"/>
    <property type="molecule type" value="Genomic_DNA"/>
</dbReference>
<organism evidence="3 4">
    <name type="scientific">Keratinibaculum paraultunense</name>
    <dbReference type="NCBI Taxonomy" id="1278232"/>
    <lineage>
        <taxon>Bacteria</taxon>
        <taxon>Bacillati</taxon>
        <taxon>Bacillota</taxon>
        <taxon>Tissierellia</taxon>
        <taxon>Tissierellales</taxon>
        <taxon>Tepidimicrobiaceae</taxon>
        <taxon>Keratinibaculum</taxon>
    </lineage>
</organism>
<protein>
    <submittedName>
        <fullName evidence="3">Uncharacterized protein DUF4830</fullName>
    </submittedName>
</protein>
<evidence type="ECO:0000259" key="2">
    <source>
        <dbReference type="Pfam" id="PF16112"/>
    </source>
</evidence>
<feature type="domain" description="DUF4829" evidence="1">
    <location>
        <begin position="752"/>
        <end position="868"/>
    </location>
</feature>
<dbReference type="Proteomes" id="UP000294567">
    <property type="component" value="Unassembled WGS sequence"/>
</dbReference>
<reference evidence="3 4" key="1">
    <citation type="submission" date="2019-03" db="EMBL/GenBank/DDBJ databases">
        <title>Genomic Encyclopedia of Type Strains, Phase IV (KMG-IV): sequencing the most valuable type-strain genomes for metagenomic binning, comparative biology and taxonomic classification.</title>
        <authorList>
            <person name="Goeker M."/>
        </authorList>
    </citation>
    <scope>NUCLEOTIDE SEQUENCE [LARGE SCALE GENOMIC DNA]</scope>
    <source>
        <strain evidence="3 4">DSM 26752</strain>
    </source>
</reference>
<evidence type="ECO:0000313" key="3">
    <source>
        <dbReference type="EMBL" id="TCS87060.1"/>
    </source>
</evidence>
<accession>A0A4R3KS56</accession>
<dbReference type="SUPFAM" id="SSF82171">
    <property type="entry name" value="DPP6 N-terminal domain-like"/>
    <property type="match status" value="1"/>
</dbReference>
<comment type="caution">
    <text evidence="3">The sequence shown here is derived from an EMBL/GenBank/DDBJ whole genome shotgun (WGS) entry which is preliminary data.</text>
</comment>
<proteinExistence type="predicted"/>
<dbReference type="OrthoDB" id="9762883at2"/>
<evidence type="ECO:0000259" key="1">
    <source>
        <dbReference type="Pfam" id="PF16111"/>
    </source>
</evidence>
<gene>
    <name evidence="3" type="ORF">EDD65_11218</name>
</gene>
<dbReference type="Pfam" id="PF16112">
    <property type="entry name" value="DUF4830"/>
    <property type="match status" value="1"/>
</dbReference>
<sequence length="869" mass="100730">MPAKAVDENNSFVVYIKEDGLYYSYLDNGEEFRVHEGKEFSYPIISKTGMYIAYTHGTDLYVYDFENGNLDKLAKEIVSYDWIDEDTIIYSTEKAGFTIHDMKPKKGIQSSEDYIDEYYYENFKVSKDGSIYGNRISKWTVDNDKYAYNTGIVEIILEKNGQFKINTIVEGRKFTDDKLGYSPIISKITEDGRYIFIMEKFASGSLSADGIGIGLYDTKEKIHIDFTDIYGTEEMTYGEGDEGLVVLPFVSNVAINPKDSNLIAIIKGGFRERFMNKEVVLFNINKDKSYEIINIMEKDLVAMTPSFTLDGDKLLYSATKAIDPHSITDFNQAYKDWENQPHNIYEYDLKNSQVRKLTKGNEFDFMPINISKDEILICRLKDNGYSSLIKIIGEKEEIFADDVWRSQSLILFPLIDNLDYIKYAIDDGKGNIVVSSINREQADSIIVSVMGHKTLHIAKNKKRFKEFYNVFVQEDNLESQDTNNIKNIEIIFNEDNNYFDNKGPISITDKKMINDIVGMLDESQPIQDDEKMNNIRDMAYKDNKLILTDIDNEKSEIKFTFDTLYEIGFIEMDGEKLEPKYDFFRYILDLIEYGKYETNINSEVVELFKKYNWTIDYRVNTIKEKLPSDLKHEAGEHPIKIYWAYNNELSKSIGFDFSKYLGDTVVAEIYTLREPLPEYMKPMLNARGIVLKKDGKIIGAYIDAGRHESFACSLNRKSLEDIVNEDWDEWIKDYIDYDNKLEKEIAQLSPEGVIKTYFEALNSHNVKRAKACLARTKSNINLDLSANMSNYELYNKKAEDYYNNIKSVNLLEIKKLDKENEDSNTLSYRATADYKYKKMIVHEDGVLPYTVLLKKETKNGGWKIQDIGF</sequence>
<name>A0A4R3KS56_9FIRM</name>
<feature type="domain" description="DUF4830" evidence="2">
    <location>
        <begin position="607"/>
        <end position="702"/>
    </location>
</feature>
<keyword evidence="4" id="KW-1185">Reference proteome</keyword>